<keyword evidence="1" id="KW-1133">Transmembrane helix</keyword>
<dbReference type="RefSeq" id="WP_005030744.1">
    <property type="nucleotide sequence ID" value="NZ_KE150238.1"/>
</dbReference>
<dbReference type="HOGENOM" id="CLU_1746120_0_0_7"/>
<dbReference type="GeneID" id="78084266"/>
<dbReference type="GO" id="GO:0009372">
    <property type="term" value="P:quorum sensing"/>
    <property type="evidence" value="ECO:0007669"/>
    <property type="project" value="InterPro"/>
</dbReference>
<keyword evidence="1" id="KW-0812">Transmembrane</keyword>
<dbReference type="Pfam" id="PF11657">
    <property type="entry name" value="Activator-TraM"/>
    <property type="match status" value="1"/>
</dbReference>
<dbReference type="AlphaFoldDB" id="E5YBS4"/>
<reference evidence="2 3" key="1">
    <citation type="submission" date="2010-10" db="EMBL/GenBank/DDBJ databases">
        <authorList>
            <consortium name="The Broad Institute Genome Sequencing Platform"/>
            <person name="Ward D."/>
            <person name="Earl A."/>
            <person name="Feldgarden M."/>
            <person name="Young S.K."/>
            <person name="Gargeya S."/>
            <person name="Zeng Q."/>
            <person name="Alvarado L."/>
            <person name="Berlin A."/>
            <person name="Bochicchio J."/>
            <person name="Chapman S.B."/>
            <person name="Chen Z."/>
            <person name="Freedman E."/>
            <person name="Gellesch M."/>
            <person name="Goldberg J."/>
            <person name="Griggs A."/>
            <person name="Gujja S."/>
            <person name="Heilman E."/>
            <person name="Heiman D."/>
            <person name="Howarth C."/>
            <person name="Mehta T."/>
            <person name="Neiman D."/>
            <person name="Pearson M."/>
            <person name="Roberts A."/>
            <person name="Saif S."/>
            <person name="Shea T."/>
            <person name="Shenoy N."/>
            <person name="Sisk P."/>
            <person name="Stolte C."/>
            <person name="Sykes S."/>
            <person name="White J."/>
            <person name="Yandava C."/>
            <person name="Allen-Vercoe E."/>
            <person name="Sibley C."/>
            <person name="Ambrose C.E."/>
            <person name="Strauss J."/>
            <person name="Daigneault M."/>
            <person name="Haas B."/>
            <person name="Nusbaum C."/>
            <person name="Birren B."/>
        </authorList>
    </citation>
    <scope>NUCLEOTIDE SEQUENCE [LARGE SCALE GENOMIC DNA]</scope>
    <source>
        <strain evidence="2 3">3_1_6</strain>
    </source>
</reference>
<dbReference type="Proteomes" id="UP000006034">
    <property type="component" value="Unassembled WGS sequence"/>
</dbReference>
<evidence type="ECO:0000313" key="2">
    <source>
        <dbReference type="EMBL" id="EFV42543.1"/>
    </source>
</evidence>
<organism evidence="2 3">
    <name type="scientific">Bilophila wadsworthia (strain 3_1_6)</name>
    <dbReference type="NCBI Taxonomy" id="563192"/>
    <lineage>
        <taxon>Bacteria</taxon>
        <taxon>Pseudomonadati</taxon>
        <taxon>Thermodesulfobacteriota</taxon>
        <taxon>Desulfovibrionia</taxon>
        <taxon>Desulfovibrionales</taxon>
        <taxon>Desulfovibrionaceae</taxon>
        <taxon>Bilophila</taxon>
    </lineage>
</organism>
<gene>
    <name evidence="2" type="ORF">HMPREF0179_03648</name>
</gene>
<keyword evidence="1" id="KW-0472">Membrane</keyword>
<accession>E5YBS4</accession>
<keyword evidence="3" id="KW-1185">Reference proteome</keyword>
<protein>
    <submittedName>
        <fullName evidence="2">Uncharacterized protein</fullName>
    </submittedName>
</protein>
<sequence length="149" mass="16800">MDSLEEYIALIARENHVILDRKDSICILHTILAKFERDLLESQRKILDDFSGKIETLCLELDLAEKARSEKALSFARSSAEQLMKSIPTTMKATVEETSFKKLLAQTALATLKDQMSVIVHIPRKVWIGGSVLALLNLLSLFLFLINVI</sequence>
<reference evidence="2 3" key="2">
    <citation type="submission" date="2013-04" db="EMBL/GenBank/DDBJ databases">
        <title>The Genome Sequence of Bilophila wadsworthia 3_1_6.</title>
        <authorList>
            <consortium name="The Broad Institute Genomics Platform"/>
            <person name="Earl A."/>
            <person name="Ward D."/>
            <person name="Feldgarden M."/>
            <person name="Gevers D."/>
            <person name="Sibley C."/>
            <person name="Strauss J."/>
            <person name="Allen-Vercoe E."/>
            <person name="Walker B."/>
            <person name="Young S."/>
            <person name="Zeng Q."/>
            <person name="Gargeya S."/>
            <person name="Fitzgerald M."/>
            <person name="Haas B."/>
            <person name="Abouelleil A."/>
            <person name="Allen A.W."/>
            <person name="Alvarado L."/>
            <person name="Arachchi H.M."/>
            <person name="Berlin A.M."/>
            <person name="Chapman S.B."/>
            <person name="Gainer-Dewar J."/>
            <person name="Goldberg J."/>
            <person name="Griggs A."/>
            <person name="Gujja S."/>
            <person name="Hansen M."/>
            <person name="Howarth C."/>
            <person name="Imamovic A."/>
            <person name="Ireland A."/>
            <person name="Larimer J."/>
            <person name="McCowan C."/>
            <person name="Murphy C."/>
            <person name="Pearson M."/>
            <person name="Poon T.W."/>
            <person name="Priest M."/>
            <person name="Roberts A."/>
            <person name="Saif S."/>
            <person name="Shea T."/>
            <person name="Sisk P."/>
            <person name="Sykes S."/>
            <person name="Wortman J."/>
            <person name="Nusbaum C."/>
            <person name="Birren B."/>
        </authorList>
    </citation>
    <scope>NUCLEOTIDE SEQUENCE [LARGE SCALE GENOMIC DNA]</scope>
    <source>
        <strain evidence="2 3">3_1_6</strain>
    </source>
</reference>
<comment type="caution">
    <text evidence="2">The sequence shown here is derived from an EMBL/GenBank/DDBJ whole genome shotgun (WGS) entry which is preliminary data.</text>
</comment>
<evidence type="ECO:0000256" key="1">
    <source>
        <dbReference type="SAM" id="Phobius"/>
    </source>
</evidence>
<evidence type="ECO:0000313" key="3">
    <source>
        <dbReference type="Proteomes" id="UP000006034"/>
    </source>
</evidence>
<proteinExistence type="predicted"/>
<dbReference type="InterPro" id="IPR028140">
    <property type="entry name" value="TraM"/>
</dbReference>
<dbReference type="STRING" id="563192.HMPREF0179_03648"/>
<dbReference type="EMBL" id="ADCP02000001">
    <property type="protein sequence ID" value="EFV42543.1"/>
    <property type="molecule type" value="Genomic_DNA"/>
</dbReference>
<name>E5YBS4_BILW3</name>
<feature type="transmembrane region" description="Helical" evidence="1">
    <location>
        <begin position="126"/>
        <end position="146"/>
    </location>
</feature>